<evidence type="ECO:0000256" key="1">
    <source>
        <dbReference type="SAM" id="SignalP"/>
    </source>
</evidence>
<dbReference type="KEGG" id="kak:Kalk_00195"/>
<evidence type="ECO:0000313" key="2">
    <source>
        <dbReference type="EMBL" id="AUM10953.1"/>
    </source>
</evidence>
<evidence type="ECO:0008006" key="4">
    <source>
        <dbReference type="Google" id="ProtNLM"/>
    </source>
</evidence>
<reference evidence="3" key="1">
    <citation type="submission" date="2017-08" db="EMBL/GenBank/DDBJ databases">
        <title>Direct submision.</title>
        <authorList>
            <person name="Kim S.-J."/>
            <person name="Rhee S.-K."/>
        </authorList>
    </citation>
    <scope>NUCLEOTIDE SEQUENCE [LARGE SCALE GENOMIC DNA]</scope>
    <source>
        <strain evidence="3">GI5</strain>
    </source>
</reference>
<dbReference type="Proteomes" id="UP000235116">
    <property type="component" value="Chromosome"/>
</dbReference>
<keyword evidence="3" id="KW-1185">Reference proteome</keyword>
<feature type="signal peptide" evidence="1">
    <location>
        <begin position="1"/>
        <end position="22"/>
    </location>
</feature>
<dbReference type="OrthoDB" id="6119976at2"/>
<proteinExistence type="predicted"/>
<dbReference type="InterPro" id="IPR009998">
    <property type="entry name" value="YfaZ"/>
</dbReference>
<dbReference type="Pfam" id="PF07437">
    <property type="entry name" value="YfaZ"/>
    <property type="match status" value="1"/>
</dbReference>
<accession>A0A2K9LFE0</accession>
<gene>
    <name evidence="2" type="ORF">Kalk_00195</name>
</gene>
<dbReference type="AlphaFoldDB" id="A0A2K9LFE0"/>
<sequence>MMKSVFRLMAAAALAASTTAYSHTLDLNLSNAAVALDYSTQIDKSELNIGAGLLHHQDNGDVYYGSFFVADNVNKQSGILAGLGGRIYYIDDDRTDESGTALGIGGFVNWDIPTVTNLSLRSDLYYAPDVLAFDEIEGYTDFNARVQYRLIEQAWVYLGYRYAEAKTEGPGKAKIDEGGHLGIMIWF</sequence>
<name>A0A2K9LFE0_9GAMM</name>
<dbReference type="EMBL" id="CP022684">
    <property type="protein sequence ID" value="AUM10953.1"/>
    <property type="molecule type" value="Genomic_DNA"/>
</dbReference>
<dbReference type="RefSeq" id="WP_101892299.1">
    <property type="nucleotide sequence ID" value="NZ_CP022684.1"/>
</dbReference>
<evidence type="ECO:0000313" key="3">
    <source>
        <dbReference type="Proteomes" id="UP000235116"/>
    </source>
</evidence>
<feature type="chain" id="PRO_5014739661" description="YfaZ" evidence="1">
    <location>
        <begin position="23"/>
        <end position="187"/>
    </location>
</feature>
<organism evidence="2 3">
    <name type="scientific">Ketobacter alkanivorans</name>
    <dbReference type="NCBI Taxonomy" id="1917421"/>
    <lineage>
        <taxon>Bacteria</taxon>
        <taxon>Pseudomonadati</taxon>
        <taxon>Pseudomonadota</taxon>
        <taxon>Gammaproteobacteria</taxon>
        <taxon>Pseudomonadales</taxon>
        <taxon>Ketobacteraceae</taxon>
        <taxon>Ketobacter</taxon>
    </lineage>
</organism>
<protein>
    <recommendedName>
        <fullName evidence="4">YfaZ</fullName>
    </recommendedName>
</protein>
<keyword evidence="1" id="KW-0732">Signal</keyword>